<evidence type="ECO:0000256" key="1">
    <source>
        <dbReference type="SAM" id="SignalP"/>
    </source>
</evidence>
<protein>
    <submittedName>
        <fullName evidence="2">Uncharacterized protein</fullName>
    </submittedName>
</protein>
<evidence type="ECO:0000313" key="2">
    <source>
        <dbReference type="EMBL" id="GIF23157.1"/>
    </source>
</evidence>
<dbReference type="EMBL" id="BOMY01000038">
    <property type="protein sequence ID" value="GIF23157.1"/>
    <property type="molecule type" value="Genomic_DNA"/>
</dbReference>
<comment type="caution">
    <text evidence="2">The sequence shown here is derived from an EMBL/GenBank/DDBJ whole genome shotgun (WGS) entry which is preliminary data.</text>
</comment>
<reference evidence="2" key="1">
    <citation type="submission" date="2021-01" db="EMBL/GenBank/DDBJ databases">
        <title>Whole genome shotgun sequence of Actinoplanes tereljensis NBRC 105297.</title>
        <authorList>
            <person name="Komaki H."/>
            <person name="Tamura T."/>
        </authorList>
    </citation>
    <scope>NUCLEOTIDE SEQUENCE</scope>
    <source>
        <strain evidence="2">NBRC 105297</strain>
    </source>
</reference>
<gene>
    <name evidence="2" type="ORF">Ate02nite_58870</name>
</gene>
<accession>A0A919NTA9</accession>
<feature type="chain" id="PRO_5039695823" evidence="1">
    <location>
        <begin position="26"/>
        <end position="55"/>
    </location>
</feature>
<dbReference type="Proteomes" id="UP000623608">
    <property type="component" value="Unassembled WGS sequence"/>
</dbReference>
<dbReference type="RefSeq" id="WP_203811060.1">
    <property type="nucleotide sequence ID" value="NZ_BOMY01000038.1"/>
</dbReference>
<name>A0A919NTA9_9ACTN</name>
<evidence type="ECO:0000313" key="3">
    <source>
        <dbReference type="Proteomes" id="UP000623608"/>
    </source>
</evidence>
<sequence>MTLLTNGTRLMLALSVALMALGWLAAAPTQPQATGARGALVIEGPLPAFYDCPYL</sequence>
<organism evidence="2 3">
    <name type="scientific">Paractinoplanes tereljensis</name>
    <dbReference type="NCBI Taxonomy" id="571912"/>
    <lineage>
        <taxon>Bacteria</taxon>
        <taxon>Bacillati</taxon>
        <taxon>Actinomycetota</taxon>
        <taxon>Actinomycetes</taxon>
        <taxon>Micromonosporales</taxon>
        <taxon>Micromonosporaceae</taxon>
        <taxon>Paractinoplanes</taxon>
    </lineage>
</organism>
<proteinExistence type="predicted"/>
<keyword evidence="3" id="KW-1185">Reference proteome</keyword>
<dbReference type="AlphaFoldDB" id="A0A919NTA9"/>
<feature type="signal peptide" evidence="1">
    <location>
        <begin position="1"/>
        <end position="25"/>
    </location>
</feature>
<keyword evidence="1" id="KW-0732">Signal</keyword>